<dbReference type="PANTHER" id="PTHR24060">
    <property type="entry name" value="METABOTROPIC GLUTAMATE RECEPTOR"/>
    <property type="match status" value="1"/>
</dbReference>
<evidence type="ECO:0000259" key="6">
    <source>
        <dbReference type="Pfam" id="PF01094"/>
    </source>
</evidence>
<dbReference type="FunFam" id="3.40.50.2300:FF:000145">
    <property type="entry name" value="Glutamate receptor, metabotropic"/>
    <property type="match status" value="1"/>
</dbReference>
<organism evidence="7 8">
    <name type="scientific">Elysia marginata</name>
    <dbReference type="NCBI Taxonomy" id="1093978"/>
    <lineage>
        <taxon>Eukaryota</taxon>
        <taxon>Metazoa</taxon>
        <taxon>Spiralia</taxon>
        <taxon>Lophotrochozoa</taxon>
        <taxon>Mollusca</taxon>
        <taxon>Gastropoda</taxon>
        <taxon>Heterobranchia</taxon>
        <taxon>Euthyneura</taxon>
        <taxon>Panpulmonata</taxon>
        <taxon>Sacoglossa</taxon>
        <taxon>Placobranchoidea</taxon>
        <taxon>Plakobranchidae</taxon>
        <taxon>Elysia</taxon>
    </lineage>
</organism>
<evidence type="ECO:0000256" key="4">
    <source>
        <dbReference type="ARBA" id="ARBA00023136"/>
    </source>
</evidence>
<dbReference type="GO" id="GO:0016020">
    <property type="term" value="C:membrane"/>
    <property type="evidence" value="ECO:0007669"/>
    <property type="project" value="UniProtKB-SubCell"/>
</dbReference>
<dbReference type="InterPro" id="IPR001828">
    <property type="entry name" value="ANF_lig-bd_rcpt"/>
</dbReference>
<dbReference type="InterPro" id="IPR028082">
    <property type="entry name" value="Peripla_BP_I"/>
</dbReference>
<name>A0AAV4GD16_9GAST</name>
<gene>
    <name evidence="7" type="ORF">ElyMa_005969100</name>
</gene>
<keyword evidence="8" id="KW-1185">Reference proteome</keyword>
<evidence type="ECO:0000256" key="5">
    <source>
        <dbReference type="ARBA" id="ARBA00023180"/>
    </source>
</evidence>
<evidence type="ECO:0000256" key="1">
    <source>
        <dbReference type="ARBA" id="ARBA00004370"/>
    </source>
</evidence>
<sequence>MPHQKPLTENLFLSPRWIGHRNRLSAFSQAPLMVIFAGNYGIRGMEAFKDRAIEKGICFGAEDNVASTAGDEDFDTVVDNLLKWPNATVVVCFCEGMTVRNLVRATRRKNVEGAFLFIGSDGWGDRVDVVHELESAVTGAISLMLYSPRIPQFAKHYASLKPHGSPNNPWFEEFWEEKFQCSLGKKNPRRLPPCSRKKTHV</sequence>
<dbReference type="EMBL" id="BMAT01011989">
    <property type="protein sequence ID" value="GFR83171.1"/>
    <property type="molecule type" value="Genomic_DNA"/>
</dbReference>
<keyword evidence="7" id="KW-0675">Receptor</keyword>
<feature type="domain" description="Receptor ligand binding region" evidence="6">
    <location>
        <begin position="34"/>
        <end position="170"/>
    </location>
</feature>
<keyword evidence="2" id="KW-0812">Transmembrane</keyword>
<evidence type="ECO:0000313" key="8">
    <source>
        <dbReference type="Proteomes" id="UP000762676"/>
    </source>
</evidence>
<reference evidence="7 8" key="1">
    <citation type="journal article" date="2021" name="Elife">
        <title>Chloroplast acquisition without the gene transfer in kleptoplastic sea slugs, Plakobranchus ocellatus.</title>
        <authorList>
            <person name="Maeda T."/>
            <person name="Takahashi S."/>
            <person name="Yoshida T."/>
            <person name="Shimamura S."/>
            <person name="Takaki Y."/>
            <person name="Nagai Y."/>
            <person name="Toyoda A."/>
            <person name="Suzuki Y."/>
            <person name="Arimoto A."/>
            <person name="Ishii H."/>
            <person name="Satoh N."/>
            <person name="Nishiyama T."/>
            <person name="Hasebe M."/>
            <person name="Maruyama T."/>
            <person name="Minagawa J."/>
            <person name="Obokata J."/>
            <person name="Shigenobu S."/>
        </authorList>
    </citation>
    <scope>NUCLEOTIDE SEQUENCE [LARGE SCALE GENOMIC DNA]</scope>
</reference>
<keyword evidence="3" id="KW-1133">Transmembrane helix</keyword>
<dbReference type="SUPFAM" id="SSF53822">
    <property type="entry name" value="Periplasmic binding protein-like I"/>
    <property type="match status" value="1"/>
</dbReference>
<dbReference type="Pfam" id="PF01094">
    <property type="entry name" value="ANF_receptor"/>
    <property type="match status" value="1"/>
</dbReference>
<accession>A0AAV4GD16</accession>
<evidence type="ECO:0000256" key="2">
    <source>
        <dbReference type="ARBA" id="ARBA00022692"/>
    </source>
</evidence>
<comment type="subcellular location">
    <subcellularLocation>
        <location evidence="1">Membrane</location>
    </subcellularLocation>
</comment>
<proteinExistence type="predicted"/>
<comment type="caution">
    <text evidence="7">The sequence shown here is derived from an EMBL/GenBank/DDBJ whole genome shotgun (WGS) entry which is preliminary data.</text>
</comment>
<dbReference type="AlphaFoldDB" id="A0AAV4GD16"/>
<dbReference type="Gene3D" id="3.40.50.2300">
    <property type="match status" value="1"/>
</dbReference>
<keyword evidence="4" id="KW-0472">Membrane</keyword>
<evidence type="ECO:0000313" key="7">
    <source>
        <dbReference type="EMBL" id="GFR83171.1"/>
    </source>
</evidence>
<dbReference type="InterPro" id="IPR050726">
    <property type="entry name" value="mGluR"/>
</dbReference>
<keyword evidence="5" id="KW-0325">Glycoprotein</keyword>
<evidence type="ECO:0000256" key="3">
    <source>
        <dbReference type="ARBA" id="ARBA00022989"/>
    </source>
</evidence>
<dbReference type="Proteomes" id="UP000762676">
    <property type="component" value="Unassembled WGS sequence"/>
</dbReference>
<protein>
    <submittedName>
        <fullName evidence="7">Metabotropic glutamate receptor-like Protein</fullName>
    </submittedName>
</protein>